<evidence type="ECO:0000313" key="5">
    <source>
        <dbReference type="EMBL" id="MDJ1176987.1"/>
    </source>
</evidence>
<dbReference type="InterPro" id="IPR003016">
    <property type="entry name" value="2-oxoA_DH_lipoyl-BS"/>
</dbReference>
<keyword evidence="6" id="KW-1185">Reference proteome</keyword>
<accession>A0ABT7BCV2</accession>
<evidence type="ECO:0000256" key="1">
    <source>
        <dbReference type="ARBA" id="ARBA00009249"/>
    </source>
</evidence>
<dbReference type="NCBIfam" id="NF002270">
    <property type="entry name" value="PRK01202.1"/>
    <property type="match status" value="1"/>
</dbReference>
<dbReference type="Gene3D" id="2.40.50.100">
    <property type="match status" value="1"/>
</dbReference>
<evidence type="ECO:0000259" key="4">
    <source>
        <dbReference type="PROSITE" id="PS50968"/>
    </source>
</evidence>
<reference evidence="5 6" key="1">
    <citation type="submission" date="2023-01" db="EMBL/GenBank/DDBJ databases">
        <title>Novel diversity within Roseofilum (Cyanobacteria; Desertifilaceae) from marine benthic mats with descriptions of four novel species.</title>
        <authorList>
            <person name="Wang Y."/>
            <person name="Berthold D.E."/>
            <person name="Hu J."/>
            <person name="Lefler F.W."/>
            <person name="Laughinghouse H.D. IV."/>
        </authorList>
    </citation>
    <scope>NUCLEOTIDE SEQUENCE [LARGE SCALE GENOMIC DNA]</scope>
    <source>
        <strain evidence="5 6">BLCC-M114</strain>
    </source>
</reference>
<evidence type="ECO:0000256" key="2">
    <source>
        <dbReference type="ARBA" id="ARBA00022823"/>
    </source>
</evidence>
<sequence length="133" mass="14898">MELEYPDDLKYLDSHEYVRLDGEIATIGLSAFAIDQLGDIVHLELPEVGDALEKEESFGSIESVKAVEDLYPPVTGTVTERNEELLETPENIGDDPYGEGWLLKVRIDETEELEGLLSASEYRAQLEGDEDDH</sequence>
<comment type="function">
    <text evidence="3">The glycine cleavage system catalyzes the degradation of glycine. The H protein shuttles the methylamine group of glycine from the P protein to the T protein.</text>
</comment>
<protein>
    <recommendedName>
        <fullName evidence="3">Glycine cleavage system H protein</fullName>
    </recommendedName>
</protein>
<dbReference type="PROSITE" id="PS50968">
    <property type="entry name" value="BIOTINYL_LIPOYL"/>
    <property type="match status" value="1"/>
</dbReference>
<dbReference type="SUPFAM" id="SSF51230">
    <property type="entry name" value="Single hybrid motif"/>
    <property type="match status" value="1"/>
</dbReference>
<dbReference type="EMBL" id="JAQOSO010000117">
    <property type="protein sequence ID" value="MDJ1176987.1"/>
    <property type="molecule type" value="Genomic_DNA"/>
</dbReference>
<evidence type="ECO:0000313" key="6">
    <source>
        <dbReference type="Proteomes" id="UP001235849"/>
    </source>
</evidence>
<comment type="caution">
    <text evidence="5">The sequence shown here is derived from an EMBL/GenBank/DDBJ whole genome shotgun (WGS) entry which is preliminary data.</text>
</comment>
<dbReference type="InterPro" id="IPR000089">
    <property type="entry name" value="Biotin_lipoyl"/>
</dbReference>
<dbReference type="NCBIfam" id="TIGR00527">
    <property type="entry name" value="gcvH"/>
    <property type="match status" value="1"/>
</dbReference>
<dbReference type="InterPro" id="IPR017453">
    <property type="entry name" value="GCV_H_sub"/>
</dbReference>
<dbReference type="CDD" id="cd06848">
    <property type="entry name" value="GCS_H"/>
    <property type="match status" value="1"/>
</dbReference>
<feature type="domain" description="Lipoyl-binding" evidence="4">
    <location>
        <begin position="24"/>
        <end position="106"/>
    </location>
</feature>
<dbReference type="Proteomes" id="UP001235849">
    <property type="component" value="Unassembled WGS sequence"/>
</dbReference>
<gene>
    <name evidence="3 5" type="primary">gcvH</name>
    <name evidence="5" type="ORF">PMG25_23120</name>
</gene>
<feature type="modified residue" description="N6-lipoyllysine" evidence="3">
    <location>
        <position position="65"/>
    </location>
</feature>
<dbReference type="Pfam" id="PF01597">
    <property type="entry name" value="GCV_H"/>
    <property type="match status" value="1"/>
</dbReference>
<dbReference type="InterPro" id="IPR002930">
    <property type="entry name" value="GCV_H"/>
</dbReference>
<evidence type="ECO:0000256" key="3">
    <source>
        <dbReference type="HAMAP-Rule" id="MF_00272"/>
    </source>
</evidence>
<dbReference type="PANTHER" id="PTHR11715:SF3">
    <property type="entry name" value="GLYCINE CLEAVAGE SYSTEM H PROTEIN-RELATED"/>
    <property type="match status" value="1"/>
</dbReference>
<comment type="similarity">
    <text evidence="1 3">Belongs to the GcvH family.</text>
</comment>
<dbReference type="RefSeq" id="WP_283769255.1">
    <property type="nucleotide sequence ID" value="NZ_JAQOSO010000117.1"/>
</dbReference>
<dbReference type="PANTHER" id="PTHR11715">
    <property type="entry name" value="GLYCINE CLEAVAGE SYSTEM H PROTEIN"/>
    <property type="match status" value="1"/>
</dbReference>
<dbReference type="InterPro" id="IPR033753">
    <property type="entry name" value="GCV_H/Fam206"/>
</dbReference>
<keyword evidence="2 3" id="KW-0450">Lipoyl</keyword>
<organism evidence="5 6">
    <name type="scientific">Roseofilum capinflatum BLCC-M114</name>
    <dbReference type="NCBI Taxonomy" id="3022440"/>
    <lineage>
        <taxon>Bacteria</taxon>
        <taxon>Bacillati</taxon>
        <taxon>Cyanobacteriota</taxon>
        <taxon>Cyanophyceae</taxon>
        <taxon>Desertifilales</taxon>
        <taxon>Desertifilaceae</taxon>
        <taxon>Roseofilum</taxon>
        <taxon>Roseofilum capinflatum</taxon>
    </lineage>
</organism>
<dbReference type="PROSITE" id="PS00189">
    <property type="entry name" value="LIPOYL"/>
    <property type="match status" value="1"/>
</dbReference>
<comment type="subunit">
    <text evidence="3">The glycine cleavage system is composed of four proteins: P, T, L and H.</text>
</comment>
<dbReference type="InterPro" id="IPR011053">
    <property type="entry name" value="Single_hybrid_motif"/>
</dbReference>
<comment type="cofactor">
    <cofactor evidence="3">
        <name>(R)-lipoate</name>
        <dbReference type="ChEBI" id="CHEBI:83088"/>
    </cofactor>
    <text evidence="3">Binds 1 lipoyl cofactor covalently.</text>
</comment>
<name>A0ABT7BCV2_9CYAN</name>
<dbReference type="HAMAP" id="MF_00272">
    <property type="entry name" value="GcvH"/>
    <property type="match status" value="1"/>
</dbReference>
<proteinExistence type="inferred from homology"/>